<name>A0A154P651_DUFNO</name>
<evidence type="ECO:0000313" key="2">
    <source>
        <dbReference type="EMBL" id="KZC06620.1"/>
    </source>
</evidence>
<dbReference type="EMBL" id="KQ434809">
    <property type="protein sequence ID" value="KZC06620.1"/>
    <property type="molecule type" value="Genomic_DNA"/>
</dbReference>
<dbReference type="Proteomes" id="UP000076502">
    <property type="component" value="Unassembled WGS sequence"/>
</dbReference>
<sequence>MVARSPESASGHRRRLLGYLRPCSTPFSRGLDRRDGGAGWTNGRENPLVARAIKNRENGGKRSHQPPATHARWGKRLH</sequence>
<proteinExistence type="predicted"/>
<dbReference type="AlphaFoldDB" id="A0A154P651"/>
<protein>
    <submittedName>
        <fullName evidence="2">Uncharacterized protein</fullName>
    </submittedName>
</protein>
<keyword evidence="3" id="KW-1185">Reference proteome</keyword>
<reference evidence="2 3" key="1">
    <citation type="submission" date="2015-07" db="EMBL/GenBank/DDBJ databases">
        <title>The genome of Dufourea novaeangliae.</title>
        <authorList>
            <person name="Pan H."/>
            <person name="Kapheim K."/>
        </authorList>
    </citation>
    <scope>NUCLEOTIDE SEQUENCE [LARGE SCALE GENOMIC DNA]</scope>
    <source>
        <strain evidence="2">0120121106</strain>
        <tissue evidence="2">Whole body</tissue>
    </source>
</reference>
<gene>
    <name evidence="2" type="ORF">WN55_10531</name>
</gene>
<accession>A0A154P651</accession>
<evidence type="ECO:0000313" key="3">
    <source>
        <dbReference type="Proteomes" id="UP000076502"/>
    </source>
</evidence>
<evidence type="ECO:0000256" key="1">
    <source>
        <dbReference type="SAM" id="MobiDB-lite"/>
    </source>
</evidence>
<organism evidence="2 3">
    <name type="scientific">Dufourea novaeangliae</name>
    <name type="common">Sweat bee</name>
    <dbReference type="NCBI Taxonomy" id="178035"/>
    <lineage>
        <taxon>Eukaryota</taxon>
        <taxon>Metazoa</taxon>
        <taxon>Ecdysozoa</taxon>
        <taxon>Arthropoda</taxon>
        <taxon>Hexapoda</taxon>
        <taxon>Insecta</taxon>
        <taxon>Pterygota</taxon>
        <taxon>Neoptera</taxon>
        <taxon>Endopterygota</taxon>
        <taxon>Hymenoptera</taxon>
        <taxon>Apocrita</taxon>
        <taxon>Aculeata</taxon>
        <taxon>Apoidea</taxon>
        <taxon>Anthophila</taxon>
        <taxon>Halictidae</taxon>
        <taxon>Rophitinae</taxon>
        <taxon>Dufourea</taxon>
    </lineage>
</organism>
<feature type="region of interest" description="Disordered" evidence="1">
    <location>
        <begin position="55"/>
        <end position="78"/>
    </location>
</feature>